<name>A0AAN7WIM0_9SACH</name>
<dbReference type="GO" id="GO:0015194">
    <property type="term" value="F:L-serine transmembrane transporter activity"/>
    <property type="evidence" value="ECO:0007669"/>
    <property type="project" value="TreeGrafter"/>
</dbReference>
<dbReference type="Pfam" id="PF01490">
    <property type="entry name" value="Aa_trans"/>
    <property type="match status" value="1"/>
</dbReference>
<comment type="caution">
    <text evidence="10">The sequence shown here is derived from an EMBL/GenBank/DDBJ whole genome shotgun (WGS) entry which is preliminary data.</text>
</comment>
<dbReference type="Proteomes" id="UP001306508">
    <property type="component" value="Unassembled WGS sequence"/>
</dbReference>
<dbReference type="Gene3D" id="1.20.1740.10">
    <property type="entry name" value="Amino acid/polyamine transporter I"/>
    <property type="match status" value="1"/>
</dbReference>
<proteinExistence type="inferred from homology"/>
<feature type="transmembrane region" description="Helical" evidence="8">
    <location>
        <begin position="85"/>
        <end position="104"/>
    </location>
</feature>
<feature type="domain" description="Amino acid transporter transmembrane" evidence="9">
    <location>
        <begin position="5"/>
        <end position="481"/>
    </location>
</feature>
<evidence type="ECO:0000259" key="9">
    <source>
        <dbReference type="Pfam" id="PF01490"/>
    </source>
</evidence>
<protein>
    <recommendedName>
        <fullName evidence="9">Amino acid transporter transmembrane domain-containing protein</fullName>
    </recommendedName>
</protein>
<reference evidence="11" key="1">
    <citation type="submission" date="2023-07" db="EMBL/GenBank/DDBJ databases">
        <title>A draft genome of Kazachstania heterogenica Y-27499.</title>
        <authorList>
            <person name="Donic C."/>
            <person name="Kralova J.S."/>
            <person name="Fidel L."/>
            <person name="Ben-Dor S."/>
            <person name="Jung S."/>
        </authorList>
    </citation>
    <scope>NUCLEOTIDE SEQUENCE [LARGE SCALE GENOMIC DNA]</scope>
    <source>
        <strain evidence="11">Y27499</strain>
    </source>
</reference>
<evidence type="ECO:0000256" key="7">
    <source>
        <dbReference type="SAM" id="MobiDB-lite"/>
    </source>
</evidence>
<evidence type="ECO:0000256" key="6">
    <source>
        <dbReference type="ARBA" id="ARBA00023136"/>
    </source>
</evidence>
<dbReference type="GO" id="GO:0005302">
    <property type="term" value="F:L-tyrosine transmembrane transporter activity"/>
    <property type="evidence" value="ECO:0007669"/>
    <property type="project" value="TreeGrafter"/>
</dbReference>
<comment type="subcellular location">
    <subcellularLocation>
        <location evidence="1">Vacuole membrane</location>
        <topology evidence="1">Multi-pass membrane protein</topology>
    </subcellularLocation>
</comment>
<dbReference type="GO" id="GO:0000329">
    <property type="term" value="C:fungal-type vacuole membrane"/>
    <property type="evidence" value="ECO:0007669"/>
    <property type="project" value="TreeGrafter"/>
</dbReference>
<dbReference type="GO" id="GO:0015189">
    <property type="term" value="F:L-lysine transmembrane transporter activity"/>
    <property type="evidence" value="ECO:0007669"/>
    <property type="project" value="TreeGrafter"/>
</dbReference>
<feature type="region of interest" description="Disordered" evidence="7">
    <location>
        <begin position="369"/>
        <end position="388"/>
    </location>
</feature>
<evidence type="ECO:0000313" key="11">
    <source>
        <dbReference type="Proteomes" id="UP001306508"/>
    </source>
</evidence>
<dbReference type="PANTHER" id="PTHR22950:SF224">
    <property type="entry name" value="VACUOLAR AMINO ACID TRANSPORTER 7"/>
    <property type="match status" value="1"/>
</dbReference>
<feature type="transmembrane region" description="Helical" evidence="8">
    <location>
        <begin position="119"/>
        <end position="137"/>
    </location>
</feature>
<organism evidence="10 11">
    <name type="scientific">Arxiozyma heterogenica</name>
    <dbReference type="NCBI Taxonomy" id="278026"/>
    <lineage>
        <taxon>Eukaryota</taxon>
        <taxon>Fungi</taxon>
        <taxon>Dikarya</taxon>
        <taxon>Ascomycota</taxon>
        <taxon>Saccharomycotina</taxon>
        <taxon>Saccharomycetes</taxon>
        <taxon>Saccharomycetales</taxon>
        <taxon>Saccharomycetaceae</taxon>
        <taxon>Arxiozyma</taxon>
    </lineage>
</organism>
<evidence type="ECO:0000313" key="10">
    <source>
        <dbReference type="EMBL" id="KAK5780830.1"/>
    </source>
</evidence>
<sequence>MHYTATLSSSIINLTKTIIGSGLLAIPYAFRNDGIFIGVCLTVLAAITTGFGFFVLAKCSKILVDPRNSSFFTICMLTYPSLSPLFDFAMIVQCFGVGLSYLVLMGDIFPSLFGGNRELWIIATSLIIVPLCSFKKLEHLKYSSILGLFALVYLSLLVISMFIKDILIQDCNTYPTVRGDIYWFRIYDIKGLLSTFSIIIFAYTGSMNLFTIINELKDNSMTNIVKIISGSIIISSIGFLSVAVTGYLTFGSNTMGNIMLNYDSNSIFVIFGNFALALMLLLSFPLLFHPLRIACNNLIVWVEINYQNNASSSEYYGNLNINNSSANRSNTLNSQPITLTVNEEDLVDENTTFLPPPASSSVSSSYLEQTNELAPGNQEPTPLPGDNEQHTPFPDSRFCWITILLLSSMYILALRITSFALVLALVGATGSTSISFTLPGLFGYKLIGSDSLAVGQMISKRDQFYKRASLLLAIFGICVMILSLYVTIFFGTES</sequence>
<evidence type="ECO:0000256" key="4">
    <source>
        <dbReference type="ARBA" id="ARBA00022692"/>
    </source>
</evidence>
<dbReference type="GO" id="GO:0061459">
    <property type="term" value="F:L-arginine transmembrane transporter activity"/>
    <property type="evidence" value="ECO:0007669"/>
    <property type="project" value="TreeGrafter"/>
</dbReference>
<feature type="transmembrane region" description="Helical" evidence="8">
    <location>
        <begin position="144"/>
        <end position="163"/>
    </location>
</feature>
<feature type="transmembrane region" description="Helical" evidence="8">
    <location>
        <begin position="267"/>
        <end position="288"/>
    </location>
</feature>
<feature type="transmembrane region" description="Helical" evidence="8">
    <location>
        <begin position="224"/>
        <end position="247"/>
    </location>
</feature>
<keyword evidence="5 8" id="KW-1133">Transmembrane helix</keyword>
<dbReference type="EMBL" id="JAWIZZ010000040">
    <property type="protein sequence ID" value="KAK5780830.1"/>
    <property type="molecule type" value="Genomic_DNA"/>
</dbReference>
<feature type="transmembrane region" description="Helical" evidence="8">
    <location>
        <begin position="183"/>
        <end position="203"/>
    </location>
</feature>
<gene>
    <name evidence="10" type="ORF">RI543_001955</name>
</gene>
<dbReference type="AlphaFoldDB" id="A0AAN7WIM0"/>
<accession>A0AAN7WIM0</accession>
<keyword evidence="6 8" id="KW-0472">Membrane</keyword>
<feature type="transmembrane region" description="Helical" evidence="8">
    <location>
        <begin position="36"/>
        <end position="57"/>
    </location>
</feature>
<evidence type="ECO:0000256" key="8">
    <source>
        <dbReference type="SAM" id="Phobius"/>
    </source>
</evidence>
<keyword evidence="11" id="KW-1185">Reference proteome</keyword>
<feature type="transmembrane region" description="Helical" evidence="8">
    <location>
        <begin position="422"/>
        <end position="447"/>
    </location>
</feature>
<evidence type="ECO:0000256" key="5">
    <source>
        <dbReference type="ARBA" id="ARBA00022989"/>
    </source>
</evidence>
<feature type="transmembrane region" description="Helical" evidence="8">
    <location>
        <begin position="468"/>
        <end position="490"/>
    </location>
</feature>
<feature type="transmembrane region" description="Helical" evidence="8">
    <location>
        <begin position="12"/>
        <end position="30"/>
    </location>
</feature>
<feature type="transmembrane region" description="Helical" evidence="8">
    <location>
        <begin position="398"/>
        <end position="416"/>
    </location>
</feature>
<dbReference type="InterPro" id="IPR013057">
    <property type="entry name" value="AA_transpt_TM"/>
</dbReference>
<dbReference type="GO" id="GO:0005313">
    <property type="term" value="F:L-glutamate transmembrane transporter activity"/>
    <property type="evidence" value="ECO:0007669"/>
    <property type="project" value="TreeGrafter"/>
</dbReference>
<evidence type="ECO:0000256" key="3">
    <source>
        <dbReference type="ARBA" id="ARBA00022554"/>
    </source>
</evidence>
<dbReference type="GO" id="GO:0005290">
    <property type="term" value="F:L-histidine transmembrane transporter activity"/>
    <property type="evidence" value="ECO:0007669"/>
    <property type="project" value="TreeGrafter"/>
</dbReference>
<keyword evidence="4 8" id="KW-0812">Transmembrane</keyword>
<evidence type="ECO:0000256" key="1">
    <source>
        <dbReference type="ARBA" id="ARBA00004128"/>
    </source>
</evidence>
<dbReference type="PANTHER" id="PTHR22950">
    <property type="entry name" value="AMINO ACID TRANSPORTER"/>
    <property type="match status" value="1"/>
</dbReference>
<keyword evidence="3" id="KW-0926">Vacuole</keyword>
<comment type="similarity">
    <text evidence="2">Belongs to the amino acid/polyamine transporter 2 family.</text>
</comment>
<evidence type="ECO:0000256" key="2">
    <source>
        <dbReference type="ARBA" id="ARBA00008066"/>
    </source>
</evidence>